<accession>A0A9W7SPP9</accession>
<evidence type="ECO:0000256" key="1">
    <source>
        <dbReference type="ARBA" id="ARBA00007347"/>
    </source>
</evidence>
<organism evidence="5 6">
    <name type="scientific">Teratosphaeria destructans</name>
    <dbReference type="NCBI Taxonomy" id="418781"/>
    <lineage>
        <taxon>Eukaryota</taxon>
        <taxon>Fungi</taxon>
        <taxon>Dikarya</taxon>
        <taxon>Ascomycota</taxon>
        <taxon>Pezizomycotina</taxon>
        <taxon>Dothideomycetes</taxon>
        <taxon>Dothideomycetidae</taxon>
        <taxon>Mycosphaerellales</taxon>
        <taxon>Teratosphaeriaceae</taxon>
        <taxon>Teratosphaeria</taxon>
    </lineage>
</organism>
<feature type="compositionally biased region" description="Polar residues" evidence="4">
    <location>
        <begin position="7"/>
        <end position="19"/>
    </location>
</feature>
<keyword evidence="6" id="KW-1185">Reference proteome</keyword>
<evidence type="ECO:0000313" key="5">
    <source>
        <dbReference type="EMBL" id="KAH9826304.1"/>
    </source>
</evidence>
<dbReference type="InterPro" id="IPR013892">
    <property type="entry name" value="Cyt_c_biogenesis_Cmc1-like"/>
</dbReference>
<comment type="similarity">
    <text evidence="1 3">Belongs to the CMC family.</text>
</comment>
<keyword evidence="2" id="KW-1015">Disulfide bond</keyword>
<dbReference type="PROSITE" id="PS51808">
    <property type="entry name" value="CHCH"/>
    <property type="match status" value="1"/>
</dbReference>
<protein>
    <recommendedName>
        <fullName evidence="3">COX assembly mitochondrial protein</fullName>
    </recommendedName>
</protein>
<dbReference type="GO" id="GO:0005743">
    <property type="term" value="C:mitochondrial inner membrane"/>
    <property type="evidence" value="ECO:0007669"/>
    <property type="project" value="UniProtKB-SubCell"/>
</dbReference>
<evidence type="ECO:0000256" key="2">
    <source>
        <dbReference type="ARBA" id="ARBA00023157"/>
    </source>
</evidence>
<reference evidence="5 6" key="2">
    <citation type="journal article" date="2021" name="Curr. Genet.">
        <title>Genetic response to nitrogen starvation in the aggressive Eucalyptus foliar pathogen Teratosphaeria destructans.</title>
        <authorList>
            <person name="Havenga M."/>
            <person name="Wingfield B.D."/>
            <person name="Wingfield M.J."/>
            <person name="Dreyer L.L."/>
            <person name="Roets F."/>
            <person name="Aylward J."/>
        </authorList>
    </citation>
    <scope>NUCLEOTIDE SEQUENCE [LARGE SCALE GENOMIC DNA]</scope>
    <source>
        <strain evidence="5">CMW44962</strain>
    </source>
</reference>
<keyword evidence="3" id="KW-0143">Chaperone</keyword>
<evidence type="ECO:0000313" key="6">
    <source>
        <dbReference type="Proteomes" id="UP001138500"/>
    </source>
</evidence>
<dbReference type="Pfam" id="PF08583">
    <property type="entry name" value="Cmc1"/>
    <property type="match status" value="1"/>
</dbReference>
<keyword evidence="3" id="KW-0999">Mitochondrion inner membrane</keyword>
<proteinExistence type="inferred from homology"/>
<reference evidence="5 6" key="1">
    <citation type="journal article" date="2018" name="IMA Fungus">
        <title>IMA Genome-F 10: Nine draft genome sequences of Claviceps purpurea s.lat., including C. arundinis, C. humidiphila, and C. cf. spartinae, pseudomolecules for the pitch canker pathogen Fusarium circinatum, draft genome of Davidsoniella eucalypti, Grosmannia galeiformis, Quambalaria eucalypti, and Teratosphaeria destructans.</title>
        <authorList>
            <person name="Wingfield B.D."/>
            <person name="Liu M."/>
            <person name="Nguyen H.D."/>
            <person name="Lane F.A."/>
            <person name="Morgan S.W."/>
            <person name="De Vos L."/>
            <person name="Wilken P.M."/>
            <person name="Duong T.A."/>
            <person name="Aylward J."/>
            <person name="Coetzee M.P."/>
            <person name="Dadej K."/>
            <person name="De Beer Z.W."/>
            <person name="Findlay W."/>
            <person name="Havenga M."/>
            <person name="Kolarik M."/>
            <person name="Menzies J.G."/>
            <person name="Naidoo K."/>
            <person name="Pochopski O."/>
            <person name="Shoukouhi P."/>
            <person name="Santana Q.C."/>
            <person name="Seifert K.A."/>
            <person name="Soal N."/>
            <person name="Steenkamp E.T."/>
            <person name="Tatham C.T."/>
            <person name="van der Nest M.A."/>
            <person name="Wingfield M.J."/>
        </authorList>
    </citation>
    <scope>NUCLEOTIDE SEQUENCE [LARGE SCALE GENOMIC DNA]</scope>
    <source>
        <strain evidence="5">CMW44962</strain>
    </source>
</reference>
<dbReference type="PANTHER" id="PTHR22977">
    <property type="entry name" value="COX ASSEMBLY MITOCHONDRIAL PROTEIN"/>
    <property type="match status" value="1"/>
</dbReference>
<feature type="region of interest" description="Disordered" evidence="4">
    <location>
        <begin position="1"/>
        <end position="31"/>
    </location>
</feature>
<evidence type="ECO:0000256" key="3">
    <source>
        <dbReference type="RuleBase" id="RU364104"/>
    </source>
</evidence>
<dbReference type="EMBL" id="RIBY02002001">
    <property type="protein sequence ID" value="KAH9826304.1"/>
    <property type="molecule type" value="Genomic_DNA"/>
</dbReference>
<dbReference type="Proteomes" id="UP001138500">
    <property type="component" value="Unassembled WGS sequence"/>
</dbReference>
<name>A0A9W7SPP9_9PEZI</name>
<evidence type="ECO:0000256" key="4">
    <source>
        <dbReference type="SAM" id="MobiDB-lite"/>
    </source>
</evidence>
<sequence length="148" mass="17483">MAAVMSASKTPIRTSTSGPDPSRSPLPLSAAQEGQVRELYYKRVRNKCADEVRDFAACAQAHTFTATFLCRSEQKRMNTCMMQFATQEEQDAARKEWFETIDKRREERQRKEEKKKVDEKFWREWWDKEKAHAPEQMYEGQGERRPNK</sequence>
<comment type="subcellular location">
    <subcellularLocation>
        <location evidence="3">Mitochondrion inner membrane</location>
    </subcellularLocation>
</comment>
<comment type="caution">
    <text evidence="5">The sequence shown here is derived from an EMBL/GenBank/DDBJ whole genome shotgun (WGS) entry which is preliminary data.</text>
</comment>
<dbReference type="OrthoDB" id="6224010at2759"/>
<dbReference type="PANTHER" id="PTHR22977:SF5">
    <property type="entry name" value="COX ASSEMBLY MITOCHONDRIAL PROTEIN HOMOLOG"/>
    <property type="match status" value="1"/>
</dbReference>
<keyword evidence="3" id="KW-0472">Membrane</keyword>
<keyword evidence="3" id="KW-0496">Mitochondrion</keyword>
<dbReference type="AlphaFoldDB" id="A0A9W7SPP9"/>
<comment type="function">
    <text evidence="3">Required for mitochondrial cytochrome c oxidase (COX) assembly and respiration.</text>
</comment>
<gene>
    <name evidence="5" type="ORF">Tdes44962_MAKER03564</name>
</gene>